<dbReference type="GO" id="GO:0003682">
    <property type="term" value="F:chromatin binding"/>
    <property type="evidence" value="ECO:0007669"/>
    <property type="project" value="TreeGrafter"/>
</dbReference>
<dbReference type="InterPro" id="IPR004582">
    <property type="entry name" value="Checkpoint_prot_Rad17_Rad24"/>
</dbReference>
<dbReference type="GO" id="GO:0005524">
    <property type="term" value="F:ATP binding"/>
    <property type="evidence" value="ECO:0007669"/>
    <property type="project" value="UniProtKB-KW"/>
</dbReference>
<gene>
    <name evidence="10" type="primary">rad17</name>
    <name evidence="10" type="ORF">GGH94_005912</name>
</gene>
<dbReference type="InterPro" id="IPR057927">
    <property type="entry name" value="RAD24-like_helical"/>
</dbReference>
<keyword evidence="11" id="KW-1185">Reference proteome</keyword>
<organism evidence="10 11">
    <name type="scientific">Coemansia aciculifera</name>
    <dbReference type="NCBI Taxonomy" id="417176"/>
    <lineage>
        <taxon>Eukaryota</taxon>
        <taxon>Fungi</taxon>
        <taxon>Fungi incertae sedis</taxon>
        <taxon>Zoopagomycota</taxon>
        <taxon>Kickxellomycotina</taxon>
        <taxon>Kickxellomycetes</taxon>
        <taxon>Kickxellales</taxon>
        <taxon>Kickxellaceae</taxon>
        <taxon>Coemansia</taxon>
    </lineage>
</organism>
<dbReference type="Proteomes" id="UP001140074">
    <property type="component" value="Unassembled WGS sequence"/>
</dbReference>
<keyword evidence="3" id="KW-0547">Nucleotide-binding</keyword>
<evidence type="ECO:0000313" key="10">
    <source>
        <dbReference type="EMBL" id="KAJ2859788.1"/>
    </source>
</evidence>
<feature type="domain" description="Checkpoint protein RAD24-like helical bundle" evidence="9">
    <location>
        <begin position="490"/>
        <end position="573"/>
    </location>
</feature>
<evidence type="ECO:0000259" key="9">
    <source>
        <dbReference type="Pfam" id="PF25812"/>
    </source>
</evidence>
<comment type="caution">
    <text evidence="10">The sequence shown here is derived from an EMBL/GenBank/DDBJ whole genome shotgun (WGS) entry which is preliminary data.</text>
</comment>
<dbReference type="InterPro" id="IPR027417">
    <property type="entry name" value="P-loop_NTPase"/>
</dbReference>
<evidence type="ECO:0000256" key="6">
    <source>
        <dbReference type="ARBA" id="ARBA00023242"/>
    </source>
</evidence>
<evidence type="ECO:0000256" key="1">
    <source>
        <dbReference type="ARBA" id="ARBA00004123"/>
    </source>
</evidence>
<dbReference type="EMBL" id="JANBUY010000354">
    <property type="protein sequence ID" value="KAJ2859788.1"/>
    <property type="molecule type" value="Genomic_DNA"/>
</dbReference>
<name>A0A9W8M280_9FUNG</name>
<accession>A0A9W8M280</accession>
<dbReference type="PANTHER" id="PTHR12172">
    <property type="entry name" value="CELL CYCLE CHECKPOINT PROTEIN RAD17"/>
    <property type="match status" value="1"/>
</dbReference>
<comment type="similarity">
    <text evidence="2">Belongs to the rad17/RAD24 family.</text>
</comment>
<dbReference type="GO" id="GO:0003689">
    <property type="term" value="F:DNA clamp loader activity"/>
    <property type="evidence" value="ECO:0007669"/>
    <property type="project" value="TreeGrafter"/>
</dbReference>
<evidence type="ECO:0000256" key="4">
    <source>
        <dbReference type="ARBA" id="ARBA00022763"/>
    </source>
</evidence>
<evidence type="ECO:0000256" key="5">
    <source>
        <dbReference type="ARBA" id="ARBA00022840"/>
    </source>
</evidence>
<dbReference type="Gene3D" id="3.40.50.300">
    <property type="entry name" value="P-loop containing nucleotide triphosphate hydrolases"/>
    <property type="match status" value="1"/>
</dbReference>
<reference evidence="10" key="1">
    <citation type="submission" date="2022-07" db="EMBL/GenBank/DDBJ databases">
        <title>Phylogenomic reconstructions and comparative analyses of Kickxellomycotina fungi.</title>
        <authorList>
            <person name="Reynolds N.K."/>
            <person name="Stajich J.E."/>
            <person name="Barry K."/>
            <person name="Grigoriev I.V."/>
            <person name="Crous P."/>
            <person name="Smith M.E."/>
        </authorList>
    </citation>
    <scope>NUCLEOTIDE SEQUENCE</scope>
    <source>
        <strain evidence="10">RSA 476</strain>
    </source>
</reference>
<evidence type="ECO:0000256" key="7">
    <source>
        <dbReference type="ARBA" id="ARBA00023306"/>
    </source>
</evidence>
<dbReference type="GO" id="GO:0005634">
    <property type="term" value="C:nucleus"/>
    <property type="evidence" value="ECO:0007669"/>
    <property type="project" value="UniProtKB-SubCell"/>
</dbReference>
<comment type="subcellular location">
    <subcellularLocation>
        <location evidence="1">Nucleus</location>
    </subcellularLocation>
</comment>
<dbReference type="GO" id="GO:0033314">
    <property type="term" value="P:mitotic DNA replication checkpoint signaling"/>
    <property type="evidence" value="ECO:0007669"/>
    <property type="project" value="TreeGrafter"/>
</dbReference>
<protein>
    <submittedName>
        <fullName evidence="10">RFC checkpoint protein Rad17</fullName>
    </submittedName>
</protein>
<evidence type="ECO:0000256" key="3">
    <source>
        <dbReference type="ARBA" id="ARBA00022741"/>
    </source>
</evidence>
<evidence type="ECO:0000256" key="8">
    <source>
        <dbReference type="SAM" id="MobiDB-lite"/>
    </source>
</evidence>
<keyword evidence="7" id="KW-0131">Cell cycle</keyword>
<feature type="region of interest" description="Disordered" evidence="8">
    <location>
        <begin position="1"/>
        <end position="39"/>
    </location>
</feature>
<dbReference type="PANTHER" id="PTHR12172:SF0">
    <property type="entry name" value="CELL CYCLE CHECKPOINT PROTEIN RAD17"/>
    <property type="match status" value="1"/>
</dbReference>
<proteinExistence type="inferred from homology"/>
<dbReference type="AlphaFoldDB" id="A0A9W8M280"/>
<sequence>MPPKTRSNARYKAAADDVVNISSRETTPTKDGSEVDPGLDIDLEIDSDLEAFMEEFSQQSSIAHSKALIDKAGEISSSPASLPDSSQRISNSSQNSLQSSTRRRALTDRPKFKVVRPASQPQLQLQKPEAPAKVNSFEDGADDRGELWWQRYEPRTLADLALHTLKAGQVRGWLEMAVDASINGNKQGSGCFRILVLEGPAGACKSTCVRMLAHELGLNIVEWINPLANRTSAASQPDSDGDEVGVVRQFEHFLAHAERYSGLALQPSSEAEARRTSTLDQKRQIILVDDLPNVSHRDTRESFRDALLRFSAVPAQNSFPMVIIVTESITSQQAFGDESAGGMGRRFRETDTAANSDIAVWSAIDVIPSAVYNSRFCQSIKFNPVAPTIVAKGLKRILQIRSGLGDQKTTKFSPATTAAIKAISDECQGDLRSAVTMLQLSLASYSNAIPASSKRGGGNTEKRKRGAAANSVCIGDKRGSTNAGEPRRVSLDLFHALGKVLYAKREVPNAPNDNSGLARGRLESHPDEVLDKTPVDLSTFGLYVHENYTDFCTSIDEAAQSADCFSEADSLSSGGHRNLGAAAGVAGAYGALLAVRGYMHYKAHPHLTGNEDSTTRMGSQHGRGGMAMFRKPQFFDFYKRRAALARMWDDPAASEVLGFGNGLLSAGATPRVLVQDILPFWVKIASKREMTLAQQRNPSVYQRLIELVAVGGHKNGPQLGASHYALGPAHLTLPPVPEEKLVLSDDDIEEFSD</sequence>
<keyword evidence="4" id="KW-0227">DNA damage</keyword>
<dbReference type="GO" id="GO:0000077">
    <property type="term" value="P:DNA damage checkpoint signaling"/>
    <property type="evidence" value="ECO:0007669"/>
    <property type="project" value="TreeGrafter"/>
</dbReference>
<evidence type="ECO:0000313" key="11">
    <source>
        <dbReference type="Proteomes" id="UP001140074"/>
    </source>
</evidence>
<keyword evidence="5" id="KW-0067">ATP-binding</keyword>
<dbReference type="Pfam" id="PF25812">
    <property type="entry name" value="RAD24_helical"/>
    <property type="match status" value="1"/>
</dbReference>
<feature type="compositionally biased region" description="Low complexity" evidence="8">
    <location>
        <begin position="76"/>
        <end position="100"/>
    </location>
</feature>
<evidence type="ECO:0000256" key="2">
    <source>
        <dbReference type="ARBA" id="ARBA00006168"/>
    </source>
</evidence>
<feature type="region of interest" description="Disordered" evidence="8">
    <location>
        <begin position="74"/>
        <end position="137"/>
    </location>
</feature>
<keyword evidence="6" id="KW-0539">Nucleus</keyword>
<dbReference type="GO" id="GO:0006281">
    <property type="term" value="P:DNA repair"/>
    <property type="evidence" value="ECO:0007669"/>
    <property type="project" value="InterPro"/>
</dbReference>
<dbReference type="Pfam" id="PF03215">
    <property type="entry name" value="Rad17"/>
    <property type="match status" value="1"/>
</dbReference>
<dbReference type="SUPFAM" id="SSF52540">
    <property type="entry name" value="P-loop containing nucleoside triphosphate hydrolases"/>
    <property type="match status" value="1"/>
</dbReference>